<sequence length="140" mass="15175">MGMDDELITERRPVTGPQVFGYVRHITGGLARHAALLDCLADYCRRHELTLCGVFTDRETTLAARSPAFVGLLDALELPDSYGAVIPALSHLGPKRIARERRRQIDATSTRLVVVRAATSTIGHGTALSARPDLQQQGGT</sequence>
<name>L1KP40_9ACTN</name>
<evidence type="ECO:0008006" key="3">
    <source>
        <dbReference type="Google" id="ProtNLM"/>
    </source>
</evidence>
<accession>L1KP40</accession>
<reference evidence="1 2" key="1">
    <citation type="submission" date="2012-11" db="EMBL/GenBank/DDBJ databases">
        <authorList>
            <person name="Huguet-Tapia J.C."/>
            <person name="Durkin A.S."/>
            <person name="Pettis G.S."/>
            <person name="Badger J.H."/>
        </authorList>
    </citation>
    <scope>NUCLEOTIDE SEQUENCE [LARGE SCALE GENOMIC DNA]</scope>
    <source>
        <strain evidence="1 2">91-03</strain>
    </source>
</reference>
<dbReference type="EMBL" id="AEJC01000530">
    <property type="protein sequence ID" value="EKX62255.1"/>
    <property type="molecule type" value="Genomic_DNA"/>
</dbReference>
<comment type="caution">
    <text evidence="1">The sequence shown here is derived from an EMBL/GenBank/DDBJ whole genome shotgun (WGS) entry which is preliminary data.</text>
</comment>
<proteinExistence type="predicted"/>
<evidence type="ECO:0000313" key="1">
    <source>
        <dbReference type="EMBL" id="EKX62255.1"/>
    </source>
</evidence>
<dbReference type="Proteomes" id="UP000010411">
    <property type="component" value="Unassembled WGS sequence"/>
</dbReference>
<dbReference type="AlphaFoldDB" id="L1KP40"/>
<organism evidence="1 2">
    <name type="scientific">Streptomyces ipomoeae 91-03</name>
    <dbReference type="NCBI Taxonomy" id="698759"/>
    <lineage>
        <taxon>Bacteria</taxon>
        <taxon>Bacillati</taxon>
        <taxon>Actinomycetota</taxon>
        <taxon>Actinomycetes</taxon>
        <taxon>Kitasatosporales</taxon>
        <taxon>Streptomycetaceae</taxon>
        <taxon>Streptomyces</taxon>
    </lineage>
</organism>
<dbReference type="PATRIC" id="fig|698759.3.peg.7036"/>
<evidence type="ECO:0000313" key="2">
    <source>
        <dbReference type="Proteomes" id="UP000010411"/>
    </source>
</evidence>
<keyword evidence="2" id="KW-1185">Reference proteome</keyword>
<protein>
    <recommendedName>
        <fullName evidence="3">Resolvase/invertase-type recombinase catalytic domain-containing protein</fullName>
    </recommendedName>
</protein>
<gene>
    <name evidence="1" type="ORF">STRIP9103_04709</name>
</gene>